<evidence type="ECO:0000313" key="12">
    <source>
        <dbReference type="Proteomes" id="UP000318542"/>
    </source>
</evidence>
<protein>
    <recommendedName>
        <fullName evidence="7 9">Uroporphyrinogen-III synthase</fullName>
        <ecNumber evidence="3 9">4.2.1.75</ecNumber>
    </recommendedName>
</protein>
<evidence type="ECO:0000313" key="11">
    <source>
        <dbReference type="EMBL" id="TSE29370.1"/>
    </source>
</evidence>
<dbReference type="Gene3D" id="3.40.50.10090">
    <property type="match status" value="2"/>
</dbReference>
<evidence type="ECO:0000256" key="7">
    <source>
        <dbReference type="ARBA" id="ARBA00040167"/>
    </source>
</evidence>
<keyword evidence="12" id="KW-1185">Reference proteome</keyword>
<name>A0A554X0L5_9BURK</name>
<sequence>MVHPVRPTVVVTRPADQAGPWVDGLRAAGWPVLPLPLIEVAPAAEPAVLRAAVAGWAAVDAAMFVSPAAVAALRQAGVPAPGPAVRCWAPGAGTARALSDWGVAPAAVDQPPADAPQHDSEALWPVVAPQVRAGWRLLIVRGMSADGHGGRDWLLQRCRAAGATVRTLVAYRRQPPVWDAARQAQVRDMLGSGAVWLFSSSEAIGHLRDRVPDAPWARARALATHPRIAEAARALGFGHVATCRPTLADVVQALESMA</sequence>
<comment type="catalytic activity">
    <reaction evidence="8 9">
        <text>hydroxymethylbilane = uroporphyrinogen III + H2O</text>
        <dbReference type="Rhea" id="RHEA:18965"/>
        <dbReference type="ChEBI" id="CHEBI:15377"/>
        <dbReference type="ChEBI" id="CHEBI:57308"/>
        <dbReference type="ChEBI" id="CHEBI:57845"/>
        <dbReference type="EC" id="4.2.1.75"/>
    </reaction>
</comment>
<dbReference type="GO" id="GO:0006782">
    <property type="term" value="P:protoporphyrinogen IX biosynthetic process"/>
    <property type="evidence" value="ECO:0007669"/>
    <property type="project" value="UniProtKB-UniRule"/>
</dbReference>
<comment type="caution">
    <text evidence="11">The sequence shown here is derived from an EMBL/GenBank/DDBJ whole genome shotgun (WGS) entry which is preliminary data.</text>
</comment>
<comment type="similarity">
    <text evidence="2 9">Belongs to the uroporphyrinogen-III synthase family.</text>
</comment>
<dbReference type="Proteomes" id="UP000318542">
    <property type="component" value="Unassembled WGS sequence"/>
</dbReference>
<evidence type="ECO:0000259" key="10">
    <source>
        <dbReference type="Pfam" id="PF02602"/>
    </source>
</evidence>
<dbReference type="EC" id="4.2.1.75" evidence="3 9"/>
<evidence type="ECO:0000256" key="5">
    <source>
        <dbReference type="ARBA" id="ARBA00023244"/>
    </source>
</evidence>
<dbReference type="UniPathway" id="UPA00251">
    <property type="reaction ID" value="UER00320"/>
</dbReference>
<feature type="domain" description="Tetrapyrrole biosynthesis uroporphyrinogen III synthase" evidence="10">
    <location>
        <begin position="22"/>
        <end position="251"/>
    </location>
</feature>
<keyword evidence="4 9" id="KW-0456">Lyase</keyword>
<evidence type="ECO:0000256" key="2">
    <source>
        <dbReference type="ARBA" id="ARBA00008133"/>
    </source>
</evidence>
<evidence type="ECO:0000256" key="1">
    <source>
        <dbReference type="ARBA" id="ARBA00004772"/>
    </source>
</evidence>
<dbReference type="AlphaFoldDB" id="A0A554X0L5"/>
<evidence type="ECO:0000256" key="8">
    <source>
        <dbReference type="ARBA" id="ARBA00048617"/>
    </source>
</evidence>
<organism evidence="11 12">
    <name type="scientific">Tepidimonas thermarum</name>
    <dbReference type="NCBI Taxonomy" id="335431"/>
    <lineage>
        <taxon>Bacteria</taxon>
        <taxon>Pseudomonadati</taxon>
        <taxon>Pseudomonadota</taxon>
        <taxon>Betaproteobacteria</taxon>
        <taxon>Burkholderiales</taxon>
        <taxon>Tepidimonas</taxon>
    </lineage>
</organism>
<reference evidence="11 12" key="1">
    <citation type="submission" date="2019-07" db="EMBL/GenBank/DDBJ databases">
        <title>Tepidimonas thermarum AA-1 draft genome.</title>
        <authorList>
            <person name="Da Costa M.S."/>
            <person name="Froufe H.J.C."/>
            <person name="Egas C."/>
            <person name="Albuquerque L."/>
        </authorList>
    </citation>
    <scope>NUCLEOTIDE SEQUENCE [LARGE SCALE GENOMIC DNA]</scope>
    <source>
        <strain evidence="11 12">AA-1</strain>
    </source>
</reference>
<keyword evidence="5 9" id="KW-0627">Porphyrin biosynthesis</keyword>
<dbReference type="InterPro" id="IPR039793">
    <property type="entry name" value="UROS/Hem4"/>
</dbReference>
<evidence type="ECO:0000256" key="6">
    <source>
        <dbReference type="ARBA" id="ARBA00037589"/>
    </source>
</evidence>
<dbReference type="CDD" id="cd06578">
    <property type="entry name" value="HemD"/>
    <property type="match status" value="1"/>
</dbReference>
<dbReference type="SUPFAM" id="SSF69618">
    <property type="entry name" value="HemD-like"/>
    <property type="match status" value="1"/>
</dbReference>
<comment type="pathway">
    <text evidence="1 9">Porphyrin-containing compound metabolism; protoporphyrin-IX biosynthesis; coproporphyrinogen-III from 5-aminolevulinate: step 3/4.</text>
</comment>
<dbReference type="Pfam" id="PF02602">
    <property type="entry name" value="HEM4"/>
    <property type="match status" value="1"/>
</dbReference>
<dbReference type="PANTHER" id="PTHR38042">
    <property type="entry name" value="UROPORPHYRINOGEN-III SYNTHASE, CHLOROPLASTIC"/>
    <property type="match status" value="1"/>
</dbReference>
<dbReference type="InterPro" id="IPR036108">
    <property type="entry name" value="4pyrrol_syn_uPrphyn_synt_sf"/>
</dbReference>
<evidence type="ECO:0000256" key="3">
    <source>
        <dbReference type="ARBA" id="ARBA00013109"/>
    </source>
</evidence>
<dbReference type="PANTHER" id="PTHR38042:SF1">
    <property type="entry name" value="UROPORPHYRINOGEN-III SYNTHASE, CHLOROPLASTIC"/>
    <property type="match status" value="1"/>
</dbReference>
<evidence type="ECO:0000256" key="9">
    <source>
        <dbReference type="RuleBase" id="RU366031"/>
    </source>
</evidence>
<dbReference type="GO" id="GO:0004852">
    <property type="term" value="F:uroporphyrinogen-III synthase activity"/>
    <property type="evidence" value="ECO:0007669"/>
    <property type="project" value="UniProtKB-UniRule"/>
</dbReference>
<comment type="function">
    <text evidence="6 9">Catalyzes cyclization of the linear tetrapyrrole, hydroxymethylbilane, to the macrocyclic uroporphyrinogen III.</text>
</comment>
<gene>
    <name evidence="11" type="primary">hemD</name>
    <name evidence="11" type="ORF">Tther_01534</name>
</gene>
<dbReference type="GO" id="GO:0006780">
    <property type="term" value="P:uroporphyrinogen III biosynthetic process"/>
    <property type="evidence" value="ECO:0007669"/>
    <property type="project" value="UniProtKB-UniRule"/>
</dbReference>
<proteinExistence type="inferred from homology"/>
<evidence type="ECO:0000256" key="4">
    <source>
        <dbReference type="ARBA" id="ARBA00023239"/>
    </source>
</evidence>
<dbReference type="EMBL" id="VJOL01000026">
    <property type="protein sequence ID" value="TSE29370.1"/>
    <property type="molecule type" value="Genomic_DNA"/>
</dbReference>
<accession>A0A554X0L5</accession>
<dbReference type="InterPro" id="IPR003754">
    <property type="entry name" value="4pyrrol_synth_uPrphyn_synth"/>
</dbReference>